<dbReference type="EMBL" id="BKCJ010323658">
    <property type="protein sequence ID" value="GEZ78766.1"/>
    <property type="molecule type" value="Genomic_DNA"/>
</dbReference>
<feature type="compositionally biased region" description="Basic and acidic residues" evidence="1">
    <location>
        <begin position="245"/>
        <end position="259"/>
    </location>
</feature>
<evidence type="ECO:0000259" key="2">
    <source>
        <dbReference type="Pfam" id="PF14111"/>
    </source>
</evidence>
<feature type="domain" description="DUF4283" evidence="2">
    <location>
        <begin position="54"/>
        <end position="134"/>
    </location>
</feature>
<name>A0A699INH7_TANCI</name>
<reference evidence="3" key="1">
    <citation type="journal article" date="2019" name="Sci. Rep.">
        <title>Draft genome of Tanacetum cinerariifolium, the natural source of mosquito coil.</title>
        <authorList>
            <person name="Yamashiro T."/>
            <person name="Shiraishi A."/>
            <person name="Satake H."/>
            <person name="Nakayama K."/>
        </authorList>
    </citation>
    <scope>NUCLEOTIDE SEQUENCE</scope>
</reference>
<proteinExistence type="predicted"/>
<accession>A0A699INH7</accession>
<dbReference type="Pfam" id="PF14111">
    <property type="entry name" value="DUF4283"/>
    <property type="match status" value="1"/>
</dbReference>
<dbReference type="AlphaFoldDB" id="A0A699INH7"/>
<evidence type="ECO:0000313" key="3">
    <source>
        <dbReference type="EMBL" id="GEZ78766.1"/>
    </source>
</evidence>
<evidence type="ECO:0000256" key="1">
    <source>
        <dbReference type="SAM" id="MobiDB-lite"/>
    </source>
</evidence>
<feature type="region of interest" description="Disordered" evidence="1">
    <location>
        <begin position="1"/>
        <end position="41"/>
    </location>
</feature>
<gene>
    <name evidence="3" type="ORF">Tci_550739</name>
</gene>
<feature type="region of interest" description="Disordered" evidence="1">
    <location>
        <begin position="245"/>
        <end position="266"/>
    </location>
</feature>
<sequence length="266" mass="29186">MNAETFPTVSEVHGFHSPTSANEENLNDAGTNAGPTSTGNTPVVSVESIRAISERFANTAYGFFVGKRVAYPVVADYVINTWGKYELVKSKLNSSTKIFSFQFSSIDDLDAMLENGPRFIRNNPLIPRKWNPVLNLLKKMSSYARALIRVRVDVELKDNIVVVMSKHPTIEVSNSNTFDLLNSVESVDDLGTNGGTLNLTNRKANSSGFLSRNVESSSTSTTLMIEKFAKMEKLIIEGKVTLVDDDGKPLKKVDSSGDHDSEDEVA</sequence>
<organism evidence="3">
    <name type="scientific">Tanacetum cinerariifolium</name>
    <name type="common">Dalmatian daisy</name>
    <name type="synonym">Chrysanthemum cinerariifolium</name>
    <dbReference type="NCBI Taxonomy" id="118510"/>
    <lineage>
        <taxon>Eukaryota</taxon>
        <taxon>Viridiplantae</taxon>
        <taxon>Streptophyta</taxon>
        <taxon>Embryophyta</taxon>
        <taxon>Tracheophyta</taxon>
        <taxon>Spermatophyta</taxon>
        <taxon>Magnoliopsida</taxon>
        <taxon>eudicotyledons</taxon>
        <taxon>Gunneridae</taxon>
        <taxon>Pentapetalae</taxon>
        <taxon>asterids</taxon>
        <taxon>campanulids</taxon>
        <taxon>Asterales</taxon>
        <taxon>Asteraceae</taxon>
        <taxon>Asteroideae</taxon>
        <taxon>Anthemideae</taxon>
        <taxon>Anthemidinae</taxon>
        <taxon>Tanacetum</taxon>
    </lineage>
</organism>
<feature type="compositionally biased region" description="Polar residues" evidence="1">
    <location>
        <begin position="17"/>
        <end position="41"/>
    </location>
</feature>
<comment type="caution">
    <text evidence="3">The sequence shown here is derived from an EMBL/GenBank/DDBJ whole genome shotgun (WGS) entry which is preliminary data.</text>
</comment>
<protein>
    <recommendedName>
        <fullName evidence="2">DUF4283 domain-containing protein</fullName>
    </recommendedName>
</protein>
<dbReference type="InterPro" id="IPR025558">
    <property type="entry name" value="DUF4283"/>
</dbReference>